<gene>
    <name evidence="2" type="ORF">V1H85_13215</name>
</gene>
<organism evidence="2 3">
    <name type="scientific">Maribacter flavus</name>
    <dbReference type="NCBI Taxonomy" id="1658664"/>
    <lineage>
        <taxon>Bacteria</taxon>
        <taxon>Pseudomonadati</taxon>
        <taxon>Bacteroidota</taxon>
        <taxon>Flavobacteriia</taxon>
        <taxon>Flavobacteriales</taxon>
        <taxon>Flavobacteriaceae</taxon>
        <taxon>Maribacter</taxon>
    </lineage>
</organism>
<evidence type="ECO:0000313" key="3">
    <source>
        <dbReference type="Proteomes" id="UP001343698"/>
    </source>
</evidence>
<keyword evidence="3" id="KW-1185">Reference proteome</keyword>
<dbReference type="Gene3D" id="1.10.3290.10">
    <property type="entry name" value="Fido-like domain"/>
    <property type="match status" value="1"/>
</dbReference>
<dbReference type="InterPro" id="IPR040198">
    <property type="entry name" value="Fido_containing"/>
</dbReference>
<dbReference type="InterPro" id="IPR003812">
    <property type="entry name" value="Fido"/>
</dbReference>
<dbReference type="Proteomes" id="UP001343698">
    <property type="component" value="Unassembled WGS sequence"/>
</dbReference>
<protein>
    <submittedName>
        <fullName evidence="2">Fic family protein</fullName>
    </submittedName>
</protein>
<comment type="caution">
    <text evidence="2">The sequence shown here is derived from an EMBL/GenBank/DDBJ whole genome shotgun (WGS) entry which is preliminary data.</text>
</comment>
<dbReference type="PROSITE" id="PS51459">
    <property type="entry name" value="FIDO"/>
    <property type="match status" value="1"/>
</dbReference>
<dbReference type="InterPro" id="IPR036597">
    <property type="entry name" value="Fido-like_dom_sf"/>
</dbReference>
<name>A0ABU7IKD0_9FLAO</name>
<accession>A0ABU7IKD0</accession>
<dbReference type="PANTHER" id="PTHR13504:SF38">
    <property type="entry name" value="FIDO DOMAIN-CONTAINING PROTEIN"/>
    <property type="match status" value="1"/>
</dbReference>
<dbReference type="RefSeq" id="WP_163627926.1">
    <property type="nucleotide sequence ID" value="NZ_JAZDDF010000006.1"/>
</dbReference>
<dbReference type="Pfam" id="PF02661">
    <property type="entry name" value="Fic"/>
    <property type="match status" value="1"/>
</dbReference>
<sequence length="515" mass="57697">MATPQEKLAKALEALKTLQDQGITAIKTSELSRVHRERLSGNGFIRQIIQGWYIIVPPDEQQGDSTSWYANYWSFCARYLAERYGDSYCISAEQSLLLHAGNQTVPKQLIIRAINGTNSNTELLHGTSMFTMKSTLPAKAEIMVWEGIRMLTLASALVNCSPGMFKGNTTDVRTILAMVPDASEILGLLLDGGHSTIAGRLAGAFRNIGRDALADEIVKTMQKAGYDVRENDPFGDKPPVVLSIRDKSPYVNRIRLLWHKMRNGVISHFPDAPGIPQDHDKYMKEVEDMYVTDAYHSLSIERYRVTVELIERVRSGEWDPKDNEADKRQRDAMAARGYWLASQRVRESIKSILQGENSGKVVDNDHGDWYRELFAPSVTSGILKASDLAGYRNDQVYIGGSMHVPLNKDAIRDAMPELFELLQKEENAAVRAVLGHFIFVFIHPYMDGNGRMGRFLMNVMLASGGYPWTVIPVEERQTYMKALESASVKEDIGPFAKFMGWLVDEGLKGTPVAKV</sequence>
<evidence type="ECO:0000313" key="2">
    <source>
        <dbReference type="EMBL" id="MEE1973415.1"/>
    </source>
</evidence>
<reference evidence="2 3" key="1">
    <citation type="submission" date="2024-01" db="EMBL/GenBank/DDBJ databases">
        <title>Maribacter spp. originated from different algae showed divergent polysaccharides utilization ability.</title>
        <authorList>
            <person name="Wang H."/>
            <person name="Wu Y."/>
        </authorList>
    </citation>
    <scope>NUCLEOTIDE SEQUENCE [LARGE SCALE GENOMIC DNA]</scope>
    <source>
        <strain evidence="2 3">KPT27_14</strain>
    </source>
</reference>
<proteinExistence type="predicted"/>
<evidence type="ECO:0000259" key="1">
    <source>
        <dbReference type="PROSITE" id="PS51459"/>
    </source>
</evidence>
<dbReference type="SUPFAM" id="SSF140931">
    <property type="entry name" value="Fic-like"/>
    <property type="match status" value="1"/>
</dbReference>
<feature type="domain" description="Fido" evidence="1">
    <location>
        <begin position="357"/>
        <end position="504"/>
    </location>
</feature>
<dbReference type="PANTHER" id="PTHR13504">
    <property type="entry name" value="FIDO DOMAIN-CONTAINING PROTEIN DDB_G0283145"/>
    <property type="match status" value="1"/>
</dbReference>
<dbReference type="EMBL" id="JAZDDF010000006">
    <property type="protein sequence ID" value="MEE1973415.1"/>
    <property type="molecule type" value="Genomic_DNA"/>
</dbReference>